<evidence type="ECO:0000256" key="9">
    <source>
        <dbReference type="ARBA" id="ARBA00023065"/>
    </source>
</evidence>
<evidence type="ECO:0000256" key="1">
    <source>
        <dbReference type="ARBA" id="ARBA00004571"/>
    </source>
</evidence>
<keyword evidence="10 15" id="KW-0798">TonB box</keyword>
<evidence type="ECO:0000313" key="20">
    <source>
        <dbReference type="EMBL" id="ARQ00809.1"/>
    </source>
</evidence>
<evidence type="ECO:0000256" key="14">
    <source>
        <dbReference type="PROSITE-ProRule" id="PRU01360"/>
    </source>
</evidence>
<keyword evidence="6 14" id="KW-0812">Transmembrane</keyword>
<dbReference type="GO" id="GO:0009279">
    <property type="term" value="C:cell outer membrane"/>
    <property type="evidence" value="ECO:0007669"/>
    <property type="project" value="UniProtKB-SubCell"/>
</dbReference>
<keyword evidence="12 20" id="KW-0675">Receptor</keyword>
<dbReference type="Pfam" id="PF00593">
    <property type="entry name" value="TonB_dep_Rec_b-barrel"/>
    <property type="match status" value="1"/>
</dbReference>
<feature type="region of interest" description="Disordered" evidence="16">
    <location>
        <begin position="37"/>
        <end position="96"/>
    </location>
</feature>
<evidence type="ECO:0000259" key="19">
    <source>
        <dbReference type="Pfam" id="PF07715"/>
    </source>
</evidence>
<proteinExistence type="inferred from homology"/>
<evidence type="ECO:0000256" key="5">
    <source>
        <dbReference type="ARBA" id="ARBA00022496"/>
    </source>
</evidence>
<keyword evidence="4 14" id="KW-1134">Transmembrane beta strand</keyword>
<evidence type="ECO:0000313" key="21">
    <source>
        <dbReference type="Proteomes" id="UP000194137"/>
    </source>
</evidence>
<dbReference type="Gene3D" id="2.170.130.10">
    <property type="entry name" value="TonB-dependent receptor, plug domain"/>
    <property type="match status" value="1"/>
</dbReference>
<dbReference type="InterPro" id="IPR000531">
    <property type="entry name" value="Beta-barrel_TonB"/>
</dbReference>
<dbReference type="RefSeq" id="WP_086089203.1">
    <property type="nucleotide sequence ID" value="NZ_CP021112.1"/>
</dbReference>
<evidence type="ECO:0000256" key="11">
    <source>
        <dbReference type="ARBA" id="ARBA00023136"/>
    </source>
</evidence>
<keyword evidence="13 14" id="KW-0998">Cell outer membrane</keyword>
<evidence type="ECO:0000256" key="10">
    <source>
        <dbReference type="ARBA" id="ARBA00023077"/>
    </source>
</evidence>
<feature type="chain" id="PRO_5013207366" evidence="17">
    <location>
        <begin position="27"/>
        <end position="731"/>
    </location>
</feature>
<evidence type="ECO:0000256" key="2">
    <source>
        <dbReference type="ARBA" id="ARBA00009810"/>
    </source>
</evidence>
<keyword evidence="11 14" id="KW-0472">Membrane</keyword>
<dbReference type="GO" id="GO:0015891">
    <property type="term" value="P:siderophore transport"/>
    <property type="evidence" value="ECO:0007669"/>
    <property type="project" value="InterPro"/>
</dbReference>
<dbReference type="PROSITE" id="PS52016">
    <property type="entry name" value="TONB_DEPENDENT_REC_3"/>
    <property type="match status" value="1"/>
</dbReference>
<dbReference type="InterPro" id="IPR039426">
    <property type="entry name" value="TonB-dep_rcpt-like"/>
</dbReference>
<dbReference type="SUPFAM" id="SSF56935">
    <property type="entry name" value="Porins"/>
    <property type="match status" value="1"/>
</dbReference>
<dbReference type="STRING" id="1235591.CAK95_18225"/>
<dbReference type="AlphaFoldDB" id="A0A1W6ZTS4"/>
<dbReference type="CDD" id="cd01347">
    <property type="entry name" value="ligand_gated_channel"/>
    <property type="match status" value="1"/>
</dbReference>
<feature type="compositionally biased region" description="Polar residues" evidence="16">
    <location>
        <begin position="37"/>
        <end position="49"/>
    </location>
</feature>
<dbReference type="InterPro" id="IPR010105">
    <property type="entry name" value="TonB_sidphr_rcpt"/>
</dbReference>
<dbReference type="Pfam" id="PF07715">
    <property type="entry name" value="Plug"/>
    <property type="match status" value="1"/>
</dbReference>
<sequence length="731" mass="81167">MRGKNENKLGLHVVSAFGFAFLTVLANSEGQAQTTSITLDPIDVQSSRRGATRSAPGEQAPAPAQQDQQSPYGPGEGYTASRSATGTKTDTPISEIPQSISVVTQEEIRDQGAQTVQEALRYVPGTFADAYGPDSRGDYPRVRGSDPNIYLDGMRAINTWKFMEWRPDPYTLSRIEVLRGPASVLYGDMTTAGLINMVSKLPQAFSHNEIGVQYGSFNRKQVQFDSTGKLTTDGQWLYRLIGVFRDSDYQTDYVKNDRILIQPAITWKPTNDTSWTLLGFYQKDLTGSSTAFLPHVGTVYPGAFGFIPVNRFVGEPGFDRYQVTTGAASSIFEHMFSENFKIRQSTRYMHTNGMYHTMYPDLATYDPTTGKTGRSVWMDNVVRNSITSDTNAQLKFSTGPVEHKVLAGFDYRLLTDNGENGFASDPRPFDLYNPVYLGVTPPDLASYEATRQIQAGMYLQDQMRFGQWIAVAGIRYDKLTNKAEFSPNQQQHATTSRLGLMYELPGGLHPYVTWGTSFNPIFGANMCVGGNFCKPKEGELKEVGFKYNPRPGFAVNGALFDITEKNREVYDENFLIRQIGEARIKGGELEVVGTVAPGLDIIGAYSYTDGRVTQGDFVGSRLEVVPLHQASLWAKQKFSMFGIDGFSIGAGVRYVGESWSTGPDPFGDIQTITTPSFMLYDAMFAWEDAHWRFQINATNLGDKAHVTTCLARGDCFYGSRRTILSSLTYKF</sequence>
<feature type="domain" description="TonB-dependent receptor plug" evidence="19">
    <location>
        <begin position="93"/>
        <end position="193"/>
    </location>
</feature>
<keyword evidence="3 14" id="KW-0813">Transport</keyword>
<keyword evidence="5" id="KW-0410">Iron transport</keyword>
<evidence type="ECO:0000259" key="18">
    <source>
        <dbReference type="Pfam" id="PF00593"/>
    </source>
</evidence>
<name>A0A1W6ZTS4_9HYPH</name>
<feature type="domain" description="TonB-dependent receptor-like beta-barrel" evidence="18">
    <location>
        <begin position="267"/>
        <end position="700"/>
    </location>
</feature>
<gene>
    <name evidence="20" type="ORF">CAK95_18225</name>
</gene>
<dbReference type="GO" id="GO:0015344">
    <property type="term" value="F:siderophore uptake transmembrane transporter activity"/>
    <property type="evidence" value="ECO:0007669"/>
    <property type="project" value="TreeGrafter"/>
</dbReference>
<evidence type="ECO:0000256" key="4">
    <source>
        <dbReference type="ARBA" id="ARBA00022452"/>
    </source>
</evidence>
<keyword evidence="9" id="KW-0406">Ion transport</keyword>
<evidence type="ECO:0000256" key="6">
    <source>
        <dbReference type="ARBA" id="ARBA00022692"/>
    </source>
</evidence>
<dbReference type="KEGG" id="psin:CAK95_18225"/>
<dbReference type="InterPro" id="IPR036942">
    <property type="entry name" value="Beta-barrel_TonB_sf"/>
</dbReference>
<feature type="signal peptide" evidence="17">
    <location>
        <begin position="1"/>
        <end position="26"/>
    </location>
</feature>
<dbReference type="InterPro" id="IPR037066">
    <property type="entry name" value="Plug_dom_sf"/>
</dbReference>
<evidence type="ECO:0000256" key="7">
    <source>
        <dbReference type="ARBA" id="ARBA00022729"/>
    </source>
</evidence>
<evidence type="ECO:0000256" key="17">
    <source>
        <dbReference type="SAM" id="SignalP"/>
    </source>
</evidence>
<evidence type="ECO:0000256" key="8">
    <source>
        <dbReference type="ARBA" id="ARBA00023004"/>
    </source>
</evidence>
<comment type="subcellular location">
    <subcellularLocation>
        <location evidence="1 14">Cell outer membrane</location>
        <topology evidence="1 14">Multi-pass membrane protein</topology>
    </subcellularLocation>
</comment>
<dbReference type="PANTHER" id="PTHR32552">
    <property type="entry name" value="FERRICHROME IRON RECEPTOR-RELATED"/>
    <property type="match status" value="1"/>
</dbReference>
<evidence type="ECO:0000256" key="12">
    <source>
        <dbReference type="ARBA" id="ARBA00023170"/>
    </source>
</evidence>
<keyword evidence="7 17" id="KW-0732">Signal</keyword>
<evidence type="ECO:0000256" key="15">
    <source>
        <dbReference type="RuleBase" id="RU003357"/>
    </source>
</evidence>
<comment type="similarity">
    <text evidence="2 14 15">Belongs to the TonB-dependent receptor family.</text>
</comment>
<dbReference type="NCBIfam" id="TIGR01783">
    <property type="entry name" value="TonB-siderophor"/>
    <property type="match status" value="1"/>
</dbReference>
<evidence type="ECO:0000256" key="13">
    <source>
        <dbReference type="ARBA" id="ARBA00023237"/>
    </source>
</evidence>
<dbReference type="PANTHER" id="PTHR32552:SF68">
    <property type="entry name" value="FERRICHROME OUTER MEMBRANE TRANSPORTER_PHAGE RECEPTOR"/>
    <property type="match status" value="1"/>
</dbReference>
<evidence type="ECO:0000256" key="3">
    <source>
        <dbReference type="ARBA" id="ARBA00022448"/>
    </source>
</evidence>
<dbReference type="Proteomes" id="UP000194137">
    <property type="component" value="Chromosome"/>
</dbReference>
<dbReference type="EMBL" id="CP021112">
    <property type="protein sequence ID" value="ARQ00809.1"/>
    <property type="molecule type" value="Genomic_DNA"/>
</dbReference>
<feature type="compositionally biased region" description="Polar residues" evidence="16">
    <location>
        <begin position="80"/>
        <end position="96"/>
    </location>
</feature>
<reference evidence="20 21" key="1">
    <citation type="submission" date="2017-05" db="EMBL/GenBank/DDBJ databases">
        <title>Full genome sequence of Pseudorhodoplanes sinuspersici.</title>
        <authorList>
            <person name="Dastgheib S.M.M."/>
            <person name="Shavandi M."/>
            <person name="Tirandaz H."/>
        </authorList>
    </citation>
    <scope>NUCLEOTIDE SEQUENCE [LARGE SCALE GENOMIC DNA]</scope>
    <source>
        <strain evidence="20 21">RIPI110</strain>
    </source>
</reference>
<dbReference type="InterPro" id="IPR012910">
    <property type="entry name" value="Plug_dom"/>
</dbReference>
<protein>
    <submittedName>
        <fullName evidence="20">TonB-dependent siderophore receptor</fullName>
    </submittedName>
</protein>
<keyword evidence="21" id="KW-1185">Reference proteome</keyword>
<dbReference type="GO" id="GO:0038023">
    <property type="term" value="F:signaling receptor activity"/>
    <property type="evidence" value="ECO:0007669"/>
    <property type="project" value="InterPro"/>
</dbReference>
<dbReference type="Gene3D" id="2.40.170.20">
    <property type="entry name" value="TonB-dependent receptor, beta-barrel domain"/>
    <property type="match status" value="1"/>
</dbReference>
<dbReference type="FunFam" id="2.170.130.10:FF:000001">
    <property type="entry name" value="Catecholate siderophore TonB-dependent receptor"/>
    <property type="match status" value="1"/>
</dbReference>
<dbReference type="OrthoDB" id="9760333at2"/>
<evidence type="ECO:0000256" key="16">
    <source>
        <dbReference type="SAM" id="MobiDB-lite"/>
    </source>
</evidence>
<feature type="compositionally biased region" description="Low complexity" evidence="16">
    <location>
        <begin position="55"/>
        <end position="71"/>
    </location>
</feature>
<organism evidence="20 21">
    <name type="scientific">Pseudorhodoplanes sinuspersici</name>
    <dbReference type="NCBI Taxonomy" id="1235591"/>
    <lineage>
        <taxon>Bacteria</taxon>
        <taxon>Pseudomonadati</taxon>
        <taxon>Pseudomonadota</taxon>
        <taxon>Alphaproteobacteria</taxon>
        <taxon>Hyphomicrobiales</taxon>
        <taxon>Pseudorhodoplanes</taxon>
    </lineage>
</organism>
<keyword evidence="8" id="KW-0408">Iron</keyword>
<accession>A0A1W6ZTS4</accession>